<dbReference type="Pfam" id="PF17900">
    <property type="entry name" value="Peptidase_M1_N"/>
    <property type="match status" value="1"/>
</dbReference>
<evidence type="ECO:0000313" key="5">
    <source>
        <dbReference type="Proteomes" id="UP001244341"/>
    </source>
</evidence>
<organism evidence="4 5">
    <name type="scientific">Tetradesmus obliquus</name>
    <name type="common">Green alga</name>
    <name type="synonym">Acutodesmus obliquus</name>
    <dbReference type="NCBI Taxonomy" id="3088"/>
    <lineage>
        <taxon>Eukaryota</taxon>
        <taxon>Viridiplantae</taxon>
        <taxon>Chlorophyta</taxon>
        <taxon>core chlorophytes</taxon>
        <taxon>Chlorophyceae</taxon>
        <taxon>CS clade</taxon>
        <taxon>Sphaeropleales</taxon>
        <taxon>Scenedesmaceae</taxon>
        <taxon>Tetradesmus</taxon>
    </lineage>
</organism>
<dbReference type="Gene3D" id="3.30.2010.30">
    <property type="match status" value="1"/>
</dbReference>
<dbReference type="InterPro" id="IPR024601">
    <property type="entry name" value="Peptidase_M1_pepN_C"/>
</dbReference>
<evidence type="ECO:0000259" key="3">
    <source>
        <dbReference type="Pfam" id="PF17900"/>
    </source>
</evidence>
<gene>
    <name evidence="4" type="ORF">OEZ85_010340</name>
</gene>
<protein>
    <recommendedName>
        <fullName evidence="6">Peptidase M1 membrane alanine aminopeptidase domain-containing protein</fullName>
    </recommendedName>
</protein>
<dbReference type="InterPro" id="IPR014782">
    <property type="entry name" value="Peptidase_M1_dom"/>
</dbReference>
<dbReference type="Gene3D" id="1.10.390.10">
    <property type="entry name" value="Neutral Protease Domain 2"/>
    <property type="match status" value="1"/>
</dbReference>
<proteinExistence type="predicted"/>
<sequence length="744" mass="80201">MVLQVGTAALISINSTSSTRQYRACYTPPTHLIPSTQLSFNINGDNVTVTSTLTINPNPQWRGFLRSPAAAAAAELGCGSLPGAASSTATAGNSSSARKQEAAADGAVVVAANQVPPLVLNGEGLELLDIRLDGQPLPQASYTVTDSSLALLSPPERQFTLQTTSRLSLRWATGSVGLARSISGTYITQCEPEGFRRLTYFLDRPDVRSNFTVRVEADERECPVLLSNGNLRGAGTLPGGRHYAVYEDPLPKPSYLFALAAGPLVLGAEGSFSSAITGRTTALRVYAPWGYTDQVTFALHSLQQSMAWDEAMFGRHFDLELYSMVATEYFPPTGMENQGLSFYQLSNLAAALDTHTDSEAQANQQLVAHEFLHECSAAAAAASGWQRVLHAQRLRQTGSLFDDLRPDSFRSPSMLYTATVYDKGAEVVRMYYTLLGVEGFARGLRSFFDTHDLQSVTFNELHASLAAASPGTNLTGLLPWLANDAPPRLTVSSSWDQGSGMLSVTVHRRTRQEDAPLVPLKAQLLQIPSVSQVSPRTSPEKPLLVHQARAARAAALGMLGFLQDARLQRHVEARYYNASNLSDRLTAFEALEGTPAYNRTLAHFESTYSSKPMALAKWFRVQASSDQPNNTNAVRGLMQHATFDASEYAICSAVLMGFSDSVVNFHAADGSGYRFLADAVLQVDDSNSFCAARAVRELGDWSNCAEPHRRLMCGQLARLAASASSLSDDTADAVKSAADGCPTT</sequence>
<dbReference type="SUPFAM" id="SSF63737">
    <property type="entry name" value="Leukotriene A4 hydrolase N-terminal domain"/>
    <property type="match status" value="1"/>
</dbReference>
<evidence type="ECO:0000313" key="4">
    <source>
        <dbReference type="EMBL" id="WIA10133.1"/>
    </source>
</evidence>
<dbReference type="PANTHER" id="PTHR46322">
    <property type="entry name" value="PUROMYCIN-SENSITIVE AMINOPEPTIDASE"/>
    <property type="match status" value="1"/>
</dbReference>
<dbReference type="InterPro" id="IPR012779">
    <property type="entry name" value="Peptidase_M1_pepN"/>
</dbReference>
<dbReference type="Pfam" id="PF01433">
    <property type="entry name" value="Peptidase_M1"/>
    <property type="match status" value="2"/>
</dbReference>
<feature type="domain" description="Aminopeptidase N-like N-terminal" evidence="3">
    <location>
        <begin position="186"/>
        <end position="256"/>
    </location>
</feature>
<accession>A0ABY8TP46</accession>
<evidence type="ECO:0000259" key="1">
    <source>
        <dbReference type="Pfam" id="PF01433"/>
    </source>
</evidence>
<feature type="domain" description="Peptidase M1 alanyl aminopeptidase C-terminal" evidence="2">
    <location>
        <begin position="547"/>
        <end position="737"/>
    </location>
</feature>
<dbReference type="PANTHER" id="PTHR46322:SF1">
    <property type="entry name" value="PUROMYCIN-SENSITIVE AMINOPEPTIDASE"/>
    <property type="match status" value="1"/>
</dbReference>
<dbReference type="InterPro" id="IPR037144">
    <property type="entry name" value="Peptidase_M1_pepN_C_sf"/>
</dbReference>
<evidence type="ECO:0000259" key="2">
    <source>
        <dbReference type="Pfam" id="PF17432"/>
    </source>
</evidence>
<name>A0ABY8TP46_TETOB</name>
<keyword evidence="5" id="KW-1185">Reference proteome</keyword>
<dbReference type="InterPro" id="IPR045357">
    <property type="entry name" value="Aminopeptidase_N-like_N"/>
</dbReference>
<dbReference type="InterPro" id="IPR042097">
    <property type="entry name" value="Aminopeptidase_N-like_N_sf"/>
</dbReference>
<dbReference type="InterPro" id="IPR027268">
    <property type="entry name" value="Peptidase_M4/M1_CTD_sf"/>
</dbReference>
<dbReference type="Gene3D" id="1.25.50.10">
    <property type="entry name" value="Peptidase M1, alanyl aminopeptidase, C-terminal domain"/>
    <property type="match status" value="1"/>
</dbReference>
<feature type="domain" description="Peptidase M1 membrane alanine aminopeptidase" evidence="1">
    <location>
        <begin position="410"/>
        <end position="469"/>
    </location>
</feature>
<reference evidence="4 5" key="1">
    <citation type="submission" date="2023-05" db="EMBL/GenBank/DDBJ databases">
        <title>A 100% complete, gapless, phased diploid assembly of the Scenedesmus obliquus UTEX 3031 genome.</title>
        <authorList>
            <person name="Biondi T.C."/>
            <person name="Hanschen E.R."/>
            <person name="Kwon T."/>
            <person name="Eng W."/>
            <person name="Kruse C.P.S."/>
            <person name="Koehler S.I."/>
            <person name="Kunde Y."/>
            <person name="Gleasner C.D."/>
            <person name="You Mak K.T."/>
            <person name="Polle J."/>
            <person name="Hovde B.T."/>
            <person name="Starkenburg S.R."/>
        </authorList>
    </citation>
    <scope>NUCLEOTIDE SEQUENCE [LARGE SCALE GENOMIC DNA]</scope>
    <source>
        <strain evidence="4 5">DOE0152z</strain>
    </source>
</reference>
<feature type="domain" description="Peptidase M1 membrane alanine aminopeptidase" evidence="1">
    <location>
        <begin position="297"/>
        <end position="385"/>
    </location>
</feature>
<dbReference type="Gene3D" id="2.60.40.1730">
    <property type="entry name" value="tricorn interacting facor f3 domain"/>
    <property type="match status" value="1"/>
</dbReference>
<dbReference type="Pfam" id="PF17432">
    <property type="entry name" value="DUF3458_C"/>
    <property type="match status" value="1"/>
</dbReference>
<dbReference type="EMBL" id="CP126209">
    <property type="protein sequence ID" value="WIA10133.1"/>
    <property type="molecule type" value="Genomic_DNA"/>
</dbReference>
<dbReference type="SUPFAM" id="SSF55486">
    <property type="entry name" value="Metalloproteases ('zincins'), catalytic domain"/>
    <property type="match status" value="1"/>
</dbReference>
<evidence type="ECO:0008006" key="6">
    <source>
        <dbReference type="Google" id="ProtNLM"/>
    </source>
</evidence>
<dbReference type="Proteomes" id="UP001244341">
    <property type="component" value="Chromosome 2b"/>
</dbReference>